<dbReference type="Pfam" id="PF07366">
    <property type="entry name" value="SnoaL"/>
    <property type="match status" value="1"/>
</dbReference>
<comment type="caution">
    <text evidence="1">The sequence shown here is derived from an EMBL/GenBank/DDBJ whole genome shotgun (WGS) entry which is preliminary data.</text>
</comment>
<organism evidence="1 2">
    <name type="scientific">Leptospira bouyouniensis</name>
    <dbReference type="NCBI Taxonomy" id="2484911"/>
    <lineage>
        <taxon>Bacteria</taxon>
        <taxon>Pseudomonadati</taxon>
        <taxon>Spirochaetota</taxon>
        <taxon>Spirochaetia</taxon>
        <taxon>Leptospirales</taxon>
        <taxon>Leptospiraceae</taxon>
        <taxon>Leptospira</taxon>
    </lineage>
</organism>
<evidence type="ECO:0000313" key="1">
    <source>
        <dbReference type="EMBL" id="TGL07987.1"/>
    </source>
</evidence>
<proteinExistence type="predicted"/>
<protein>
    <submittedName>
        <fullName evidence="1">SnoaL-like polyketide cyclase</fullName>
    </submittedName>
</protein>
<dbReference type="SUPFAM" id="SSF54427">
    <property type="entry name" value="NTF2-like"/>
    <property type="match status" value="1"/>
</dbReference>
<sequence length="132" mass="15357">MNHRDSIELILKELFTNPKTTAIPDVFASDYIAHTSKKTYTGIKIVSKWIKNLNQFLSDLKITKLEFIYEDPQMIVWKRTIKGKIKPNKSNKLNKGKSIKWEEMIVSKFQGNKIQEEWITSEFLGALLLLGK</sequence>
<dbReference type="RefSeq" id="WP_135770088.1">
    <property type="nucleotide sequence ID" value="NZ_RQFT01000003.1"/>
</dbReference>
<dbReference type="Gene3D" id="3.10.450.50">
    <property type="match status" value="1"/>
</dbReference>
<evidence type="ECO:0000313" key="2">
    <source>
        <dbReference type="Proteomes" id="UP000297641"/>
    </source>
</evidence>
<dbReference type="EMBL" id="RQFT01000003">
    <property type="protein sequence ID" value="TGL07987.1"/>
    <property type="molecule type" value="Genomic_DNA"/>
</dbReference>
<dbReference type="InterPro" id="IPR009959">
    <property type="entry name" value="Cyclase_SnoaL-like"/>
</dbReference>
<gene>
    <name evidence="1" type="ORF">EHQ43_02760</name>
</gene>
<dbReference type="GO" id="GO:0030638">
    <property type="term" value="P:polyketide metabolic process"/>
    <property type="evidence" value="ECO:0007669"/>
    <property type="project" value="InterPro"/>
</dbReference>
<dbReference type="AlphaFoldDB" id="A0A7I0HUK7"/>
<name>A0A7I0HUK7_9LEPT</name>
<reference evidence="1 2" key="1">
    <citation type="journal article" date="2019" name="PLoS Negl. Trop. Dis.">
        <title>Revisiting the worldwide diversity of Leptospira species in the environment.</title>
        <authorList>
            <person name="Vincent A.T."/>
            <person name="Schiettekatte O."/>
            <person name="Bourhy P."/>
            <person name="Veyrier F.J."/>
            <person name="Picardeau M."/>
        </authorList>
    </citation>
    <scope>NUCLEOTIDE SEQUENCE [LARGE SCALE GENOMIC DNA]</scope>
    <source>
        <strain evidence="1 2">201800273</strain>
    </source>
</reference>
<accession>A0A7I0HUK7</accession>
<dbReference type="InterPro" id="IPR032710">
    <property type="entry name" value="NTF2-like_dom_sf"/>
</dbReference>
<dbReference type="Proteomes" id="UP000297641">
    <property type="component" value="Unassembled WGS sequence"/>
</dbReference>